<evidence type="ECO:0000259" key="1">
    <source>
        <dbReference type="Pfam" id="PF12695"/>
    </source>
</evidence>
<dbReference type="GO" id="GO:0016787">
    <property type="term" value="F:hydrolase activity"/>
    <property type="evidence" value="ECO:0007669"/>
    <property type="project" value="UniProtKB-KW"/>
</dbReference>
<dbReference type="RefSeq" id="WP_099384056.1">
    <property type="nucleotide sequence ID" value="NZ_PEBD01000010.1"/>
</dbReference>
<sequence length="194" mass="21154">MLIPGLPVAASVLVLPGGTDTSTTPFSRRQPAPMRMYPFTLSLRALPRVVVHQAVYDVHGWNGEHNSPLAPAQAALDHLIDGHPDCPVILVGHSMGGRVAAHLAADKRVAGVLALAPWWQHADWEYIHGEARVLALHGTADQRTYSARTEKGITQLRERGVDAEFVPIEGGGHAMLDHVWTWQSTALTFVRSFL</sequence>
<dbReference type="InterPro" id="IPR029058">
    <property type="entry name" value="AB_hydrolase_fold"/>
</dbReference>
<name>A0A2G3PIT7_WILMA</name>
<dbReference type="InterPro" id="IPR029059">
    <property type="entry name" value="AB_hydrolase_5"/>
</dbReference>
<keyword evidence="2" id="KW-0378">Hydrolase</keyword>
<protein>
    <submittedName>
        <fullName evidence="2">Alpha/beta hydrolase</fullName>
    </submittedName>
</protein>
<dbReference type="Gene3D" id="3.40.50.1820">
    <property type="entry name" value="alpha/beta hydrolase"/>
    <property type="match status" value="1"/>
</dbReference>
<accession>A0A2G3PIT7</accession>
<dbReference type="Pfam" id="PF12695">
    <property type="entry name" value="Abhydrolase_5"/>
    <property type="match status" value="1"/>
</dbReference>
<comment type="caution">
    <text evidence="2">The sequence shown here is derived from an EMBL/GenBank/DDBJ whole genome shotgun (WGS) entry which is preliminary data.</text>
</comment>
<organism evidence="2 3">
    <name type="scientific">Williamsia marianensis</name>
    <dbReference type="NCBI Taxonomy" id="85044"/>
    <lineage>
        <taxon>Bacteria</taxon>
        <taxon>Bacillati</taxon>
        <taxon>Actinomycetota</taxon>
        <taxon>Actinomycetes</taxon>
        <taxon>Mycobacteriales</taxon>
        <taxon>Nocardiaceae</taxon>
        <taxon>Williamsia</taxon>
    </lineage>
</organism>
<dbReference type="EMBL" id="PEBD01000010">
    <property type="protein sequence ID" value="PHV65734.1"/>
    <property type="molecule type" value="Genomic_DNA"/>
</dbReference>
<proteinExistence type="predicted"/>
<dbReference type="AlphaFoldDB" id="A0A2G3PIT7"/>
<reference evidence="2 3" key="1">
    <citation type="submission" date="2017-10" db="EMBL/GenBank/DDBJ databases">
        <title>The draft genome sequence of Williamsia sp. BULT 1.1 isolated from the semi-arid grassland soils from South Africa.</title>
        <authorList>
            <person name="Kabwe M.H."/>
            <person name="Govender N."/>
            <person name="Mutseka Lunga P."/>
            <person name="Vikram S."/>
            <person name="Makhalanyane T.P."/>
        </authorList>
    </citation>
    <scope>NUCLEOTIDE SEQUENCE [LARGE SCALE GENOMIC DNA]</scope>
    <source>
        <strain evidence="2 3">BULT 1.1</strain>
    </source>
</reference>
<evidence type="ECO:0000313" key="2">
    <source>
        <dbReference type="EMBL" id="PHV65734.1"/>
    </source>
</evidence>
<gene>
    <name evidence="2" type="ORF">CSW57_18620</name>
</gene>
<dbReference type="Proteomes" id="UP000225108">
    <property type="component" value="Unassembled WGS sequence"/>
</dbReference>
<feature type="domain" description="Alpha/beta hydrolase fold-5" evidence="1">
    <location>
        <begin position="75"/>
        <end position="175"/>
    </location>
</feature>
<evidence type="ECO:0000313" key="3">
    <source>
        <dbReference type="Proteomes" id="UP000225108"/>
    </source>
</evidence>
<dbReference type="SUPFAM" id="SSF53474">
    <property type="entry name" value="alpha/beta-Hydrolases"/>
    <property type="match status" value="1"/>
</dbReference>